<dbReference type="EMBL" id="CAJVPP010001896">
    <property type="protein sequence ID" value="CAG8577921.1"/>
    <property type="molecule type" value="Genomic_DNA"/>
</dbReference>
<sequence length="167" mass="18502">AQQPNYTNMSQALQTLAHEVTFVPNMLNVNVVDQLTIIQRSLSNLTDTVTNLTDTVTNLSNTVTNLTNTVTNLSNRIDGLTITIQATDTRNLARIFNSRLSSPDLQLEIVPDMAGNVPQNYPQSITAFREMTDHSLNSLMAFYGLPTTGTVEAQRKRFAKYIGVQLI</sequence>
<proteinExistence type="predicted"/>
<gene>
    <name evidence="1" type="ORF">FMOSSE_LOCUS7799</name>
</gene>
<accession>A0A9N9BVZ1</accession>
<reference evidence="1" key="1">
    <citation type="submission" date="2021-06" db="EMBL/GenBank/DDBJ databases">
        <authorList>
            <person name="Kallberg Y."/>
            <person name="Tangrot J."/>
            <person name="Rosling A."/>
        </authorList>
    </citation>
    <scope>NUCLEOTIDE SEQUENCE</scope>
    <source>
        <strain evidence="1">87-6 pot B 2015</strain>
    </source>
</reference>
<dbReference type="InterPro" id="IPR012917">
    <property type="entry name" value="DUF3294"/>
</dbReference>
<keyword evidence="2" id="KW-1185">Reference proteome</keyword>
<name>A0A9N9BVZ1_FUNMO</name>
<dbReference type="Proteomes" id="UP000789375">
    <property type="component" value="Unassembled WGS sequence"/>
</dbReference>
<evidence type="ECO:0000313" key="2">
    <source>
        <dbReference type="Proteomes" id="UP000789375"/>
    </source>
</evidence>
<dbReference type="Gene3D" id="1.20.5.340">
    <property type="match status" value="1"/>
</dbReference>
<dbReference type="AlphaFoldDB" id="A0A9N9BVZ1"/>
<protein>
    <submittedName>
        <fullName evidence="1">1558_t:CDS:1</fullName>
    </submittedName>
</protein>
<organism evidence="1 2">
    <name type="scientific">Funneliformis mosseae</name>
    <name type="common">Endomycorrhizal fungus</name>
    <name type="synonym">Glomus mosseae</name>
    <dbReference type="NCBI Taxonomy" id="27381"/>
    <lineage>
        <taxon>Eukaryota</taxon>
        <taxon>Fungi</taxon>
        <taxon>Fungi incertae sedis</taxon>
        <taxon>Mucoromycota</taxon>
        <taxon>Glomeromycotina</taxon>
        <taxon>Glomeromycetes</taxon>
        <taxon>Glomerales</taxon>
        <taxon>Glomeraceae</taxon>
        <taxon>Funneliformis</taxon>
    </lineage>
</organism>
<comment type="caution">
    <text evidence="1">The sequence shown here is derived from an EMBL/GenBank/DDBJ whole genome shotgun (WGS) entry which is preliminary data.</text>
</comment>
<evidence type="ECO:0000313" key="1">
    <source>
        <dbReference type="EMBL" id="CAG8577921.1"/>
    </source>
</evidence>
<feature type="non-terminal residue" evidence="1">
    <location>
        <position position="167"/>
    </location>
</feature>
<dbReference type="Pfam" id="PF07957">
    <property type="entry name" value="DUF3294"/>
    <property type="match status" value="1"/>
</dbReference>